<feature type="non-terminal residue" evidence="2">
    <location>
        <position position="233"/>
    </location>
</feature>
<organism evidence="2 3">
    <name type="scientific">Porites lobata</name>
    <dbReference type="NCBI Taxonomy" id="104759"/>
    <lineage>
        <taxon>Eukaryota</taxon>
        <taxon>Metazoa</taxon>
        <taxon>Cnidaria</taxon>
        <taxon>Anthozoa</taxon>
        <taxon>Hexacorallia</taxon>
        <taxon>Scleractinia</taxon>
        <taxon>Fungiina</taxon>
        <taxon>Poritidae</taxon>
        <taxon>Porites</taxon>
    </lineage>
</organism>
<dbReference type="Proteomes" id="UP001159405">
    <property type="component" value="Unassembled WGS sequence"/>
</dbReference>
<evidence type="ECO:0000313" key="3">
    <source>
        <dbReference type="Proteomes" id="UP001159405"/>
    </source>
</evidence>
<dbReference type="PROSITE" id="PS50835">
    <property type="entry name" value="IG_LIKE"/>
    <property type="match status" value="1"/>
</dbReference>
<dbReference type="Gene3D" id="2.60.40.10">
    <property type="entry name" value="Immunoglobulins"/>
    <property type="match status" value="1"/>
</dbReference>
<feature type="domain" description="Ig-like" evidence="1">
    <location>
        <begin position="136"/>
        <end position="223"/>
    </location>
</feature>
<proteinExistence type="predicted"/>
<evidence type="ECO:0000259" key="1">
    <source>
        <dbReference type="PROSITE" id="PS50835"/>
    </source>
</evidence>
<accession>A0ABN8Q069</accession>
<evidence type="ECO:0000313" key="2">
    <source>
        <dbReference type="EMBL" id="CAH3152473.1"/>
    </source>
</evidence>
<name>A0ABN8Q069_9CNID</name>
<dbReference type="InterPro" id="IPR013783">
    <property type="entry name" value="Ig-like_fold"/>
</dbReference>
<dbReference type="EMBL" id="CALNXK010000094">
    <property type="protein sequence ID" value="CAH3152473.1"/>
    <property type="molecule type" value="Genomic_DNA"/>
</dbReference>
<feature type="non-terminal residue" evidence="2">
    <location>
        <position position="1"/>
    </location>
</feature>
<dbReference type="InterPro" id="IPR007110">
    <property type="entry name" value="Ig-like_dom"/>
</dbReference>
<reference evidence="2 3" key="1">
    <citation type="submission" date="2022-05" db="EMBL/GenBank/DDBJ databases">
        <authorList>
            <consortium name="Genoscope - CEA"/>
            <person name="William W."/>
        </authorList>
    </citation>
    <scope>NUCLEOTIDE SEQUENCE [LARGE SCALE GENOMIC DNA]</scope>
</reference>
<dbReference type="CDD" id="cd00096">
    <property type="entry name" value="Ig"/>
    <property type="match status" value="1"/>
</dbReference>
<comment type="caution">
    <text evidence="2">The sequence shown here is derived from an EMBL/GenBank/DDBJ whole genome shotgun (WGS) entry which is preliminary data.</text>
</comment>
<dbReference type="SUPFAM" id="SSF48726">
    <property type="entry name" value="Immunoglobulin"/>
    <property type="match status" value="1"/>
</dbReference>
<dbReference type="InterPro" id="IPR036179">
    <property type="entry name" value="Ig-like_dom_sf"/>
</dbReference>
<gene>
    <name evidence="2" type="ORF">PLOB_00049156</name>
</gene>
<sequence>RFNFFFPFPSALDKFGIVEFTSAQVTCVAFDSAGIKTPERIQFMRKGIFAQYTNISQGHPTTIFGKLSVTSHPKSPRTTGNEAKLIVTMHIRNVTLQHDSTYGQLGRHECHAFAVGSPLERKHGFSVNVILRNEIPSVSMTEVNMLQHGDSITIFCNITFAQDYRTGLKRISWFKNGVVQQSVRNPDPDNPADSLAPLVIKNAAARDGGNYSCELELELRNVKRYKVSDSTMI</sequence>
<keyword evidence="3" id="KW-1185">Reference proteome</keyword>
<protein>
    <recommendedName>
        <fullName evidence="1">Ig-like domain-containing protein</fullName>
    </recommendedName>
</protein>